<evidence type="ECO:0000256" key="2">
    <source>
        <dbReference type="SAM" id="SignalP"/>
    </source>
</evidence>
<dbReference type="AlphaFoldDB" id="A0A9P3G4Z5"/>
<gene>
    <name evidence="3" type="ORF">PsYK624_044690</name>
</gene>
<feature type="chain" id="PRO_5040335234" evidence="2">
    <location>
        <begin position="19"/>
        <end position="232"/>
    </location>
</feature>
<name>A0A9P3G4Z5_9APHY</name>
<dbReference type="Proteomes" id="UP000703269">
    <property type="component" value="Unassembled WGS sequence"/>
</dbReference>
<reference evidence="3 4" key="1">
    <citation type="submission" date="2021-08" db="EMBL/GenBank/DDBJ databases">
        <title>Draft Genome Sequence of Phanerochaete sordida strain YK-624.</title>
        <authorList>
            <person name="Mori T."/>
            <person name="Dohra H."/>
            <person name="Suzuki T."/>
            <person name="Kawagishi H."/>
            <person name="Hirai H."/>
        </authorList>
    </citation>
    <scope>NUCLEOTIDE SEQUENCE [LARGE SCALE GENOMIC DNA]</scope>
    <source>
        <strain evidence="3 4">YK-624</strain>
    </source>
</reference>
<feature type="compositionally biased region" description="Low complexity" evidence="1">
    <location>
        <begin position="183"/>
        <end position="210"/>
    </location>
</feature>
<feature type="compositionally biased region" description="Low complexity" evidence="1">
    <location>
        <begin position="137"/>
        <end position="166"/>
    </location>
</feature>
<evidence type="ECO:0000313" key="3">
    <source>
        <dbReference type="EMBL" id="GJE88386.1"/>
    </source>
</evidence>
<evidence type="ECO:0000256" key="1">
    <source>
        <dbReference type="SAM" id="MobiDB-lite"/>
    </source>
</evidence>
<dbReference type="EMBL" id="BPQB01000009">
    <property type="protein sequence ID" value="GJE88386.1"/>
    <property type="molecule type" value="Genomic_DNA"/>
</dbReference>
<feature type="signal peptide" evidence="2">
    <location>
        <begin position="1"/>
        <end position="18"/>
    </location>
</feature>
<accession>A0A9P3G4Z5</accession>
<keyword evidence="2" id="KW-0732">Signal</keyword>
<feature type="compositionally biased region" description="Polar residues" evidence="1">
    <location>
        <begin position="167"/>
        <end position="181"/>
    </location>
</feature>
<evidence type="ECO:0000313" key="4">
    <source>
        <dbReference type="Proteomes" id="UP000703269"/>
    </source>
</evidence>
<proteinExistence type="predicted"/>
<feature type="region of interest" description="Disordered" evidence="1">
    <location>
        <begin position="130"/>
        <end position="210"/>
    </location>
</feature>
<comment type="caution">
    <text evidence="3">The sequence shown here is derived from an EMBL/GenBank/DDBJ whole genome shotgun (WGS) entry which is preliminary data.</text>
</comment>
<organism evidence="3 4">
    <name type="scientific">Phanerochaete sordida</name>
    <dbReference type="NCBI Taxonomy" id="48140"/>
    <lineage>
        <taxon>Eukaryota</taxon>
        <taxon>Fungi</taxon>
        <taxon>Dikarya</taxon>
        <taxon>Basidiomycota</taxon>
        <taxon>Agaricomycotina</taxon>
        <taxon>Agaricomycetes</taxon>
        <taxon>Polyporales</taxon>
        <taxon>Phanerochaetaceae</taxon>
        <taxon>Phanerochaete</taxon>
    </lineage>
</organism>
<protein>
    <submittedName>
        <fullName evidence="3">Uncharacterized protein</fullName>
    </submittedName>
</protein>
<dbReference type="OrthoDB" id="3199367at2759"/>
<sequence length="232" mass="23434">MQLRTLLPLAGALARAAAAPLQNAAVGPGGTLIVVDPRITAPTADTVWVVGQRYNVTWDNSALPALVNITNVQGTVVLGQFNGDGERLYLDSPLATGFFITDPSVEITVPTVPDGNYMIVLMGDSGNQSPQFKIVNEPTSSTETSSSTTSAASSASGPTSSVTGSPNIPTVTSPSKASVTADNAAAQSSSSQSPTSSTPTPTPTANSASSWLRSSVSPMGLASALIALAMAL</sequence>
<keyword evidence="4" id="KW-1185">Reference proteome</keyword>